<feature type="region of interest" description="Disordered" evidence="1">
    <location>
        <begin position="134"/>
        <end position="209"/>
    </location>
</feature>
<protein>
    <recommendedName>
        <fullName evidence="2">Retrotransposon gag domain-containing protein</fullName>
    </recommendedName>
</protein>
<feature type="compositionally biased region" description="Basic and acidic residues" evidence="1">
    <location>
        <begin position="134"/>
        <end position="149"/>
    </location>
</feature>
<dbReference type="Proteomes" id="UP000818029">
    <property type="component" value="Chromosome D04"/>
</dbReference>
<keyword evidence="3" id="KW-1185">Reference proteome</keyword>
<proteinExistence type="predicted"/>
<gene>
    <name evidence="4" type="primary">LOC107898130</name>
</gene>
<dbReference type="Pfam" id="PF03732">
    <property type="entry name" value="Retrotrans_gag"/>
    <property type="match status" value="1"/>
</dbReference>
<evidence type="ECO:0000313" key="3">
    <source>
        <dbReference type="Proteomes" id="UP000818029"/>
    </source>
</evidence>
<dbReference type="KEGG" id="ghi:107898130"/>
<evidence type="ECO:0000313" key="4">
    <source>
        <dbReference type="RefSeq" id="XP_016679158.1"/>
    </source>
</evidence>
<dbReference type="AlphaFoldDB" id="A0A1U8IRW2"/>
<organism evidence="3 4">
    <name type="scientific">Gossypium hirsutum</name>
    <name type="common">Upland cotton</name>
    <name type="synonym">Gossypium mexicanum</name>
    <dbReference type="NCBI Taxonomy" id="3635"/>
    <lineage>
        <taxon>Eukaryota</taxon>
        <taxon>Viridiplantae</taxon>
        <taxon>Streptophyta</taxon>
        <taxon>Embryophyta</taxon>
        <taxon>Tracheophyta</taxon>
        <taxon>Spermatophyta</taxon>
        <taxon>Magnoliopsida</taxon>
        <taxon>eudicotyledons</taxon>
        <taxon>Gunneridae</taxon>
        <taxon>Pentapetalae</taxon>
        <taxon>rosids</taxon>
        <taxon>malvids</taxon>
        <taxon>Malvales</taxon>
        <taxon>Malvaceae</taxon>
        <taxon>Malvoideae</taxon>
        <taxon>Gossypium</taxon>
    </lineage>
</organism>
<dbReference type="GeneID" id="107898130"/>
<dbReference type="PANTHER" id="PTHR34482:SF36">
    <property type="entry name" value="RETROTRANSPOSON GAG DOMAIN-CONTAINING PROTEIN"/>
    <property type="match status" value="1"/>
</dbReference>
<dbReference type="PANTHER" id="PTHR34482">
    <property type="entry name" value="DNA DAMAGE-INDUCIBLE PROTEIN 1-LIKE"/>
    <property type="match status" value="1"/>
</dbReference>
<dbReference type="PaxDb" id="3635-A0A1U8IRW2"/>
<name>A0A1U8IRW2_GOSHI</name>
<dbReference type="RefSeq" id="XP_016679158.1">
    <property type="nucleotide sequence ID" value="XM_016823669.1"/>
</dbReference>
<feature type="compositionally biased region" description="Polar residues" evidence="1">
    <location>
        <begin position="185"/>
        <end position="203"/>
    </location>
</feature>
<sequence>MSSNRAGSDKVEIDCLKDSTYQWWNTLIAVVPKDRVNWDFFQTEFKKKYISQRYLDKKRNEFLELKQGHRSIAQYEKEFMQLSKYSWECIPIEVVMCNQFEDGLNEDIKLLVGVLGLKEFTVMVDQTNKADELSKAKRKADFEARDTGKRPMGKSFSFPSKKLKEFHSRTSASTRLSGRDKGKQHSSSRPQVTSIVNVGSVRNNKPECQ</sequence>
<feature type="domain" description="Retrotransposon gag" evidence="2">
    <location>
        <begin position="15"/>
        <end position="105"/>
    </location>
</feature>
<evidence type="ECO:0000259" key="2">
    <source>
        <dbReference type="Pfam" id="PF03732"/>
    </source>
</evidence>
<accession>A0A1U8IRW2</accession>
<dbReference type="InterPro" id="IPR005162">
    <property type="entry name" value="Retrotrans_gag_dom"/>
</dbReference>
<evidence type="ECO:0000256" key="1">
    <source>
        <dbReference type="SAM" id="MobiDB-lite"/>
    </source>
</evidence>
<reference evidence="4" key="2">
    <citation type="submission" date="2025-08" db="UniProtKB">
        <authorList>
            <consortium name="RefSeq"/>
        </authorList>
    </citation>
    <scope>IDENTIFICATION</scope>
</reference>
<dbReference type="OrthoDB" id="2272416at2759"/>
<reference evidence="3" key="1">
    <citation type="journal article" date="2020" name="Nat. Genet.">
        <title>Genomic diversifications of five Gossypium allopolyploid species and their impact on cotton improvement.</title>
        <authorList>
            <person name="Chen Z.J."/>
            <person name="Sreedasyam A."/>
            <person name="Ando A."/>
            <person name="Song Q."/>
            <person name="De Santiago L.M."/>
            <person name="Hulse-Kemp A.M."/>
            <person name="Ding M."/>
            <person name="Ye W."/>
            <person name="Kirkbride R.C."/>
            <person name="Jenkins J."/>
            <person name="Plott C."/>
            <person name="Lovell J."/>
            <person name="Lin Y.M."/>
            <person name="Vaughn R."/>
            <person name="Liu B."/>
            <person name="Simpson S."/>
            <person name="Scheffler B.E."/>
            <person name="Wen L."/>
            <person name="Saski C.A."/>
            <person name="Grover C.E."/>
            <person name="Hu G."/>
            <person name="Conover J.L."/>
            <person name="Carlson J.W."/>
            <person name="Shu S."/>
            <person name="Boston L.B."/>
            <person name="Williams M."/>
            <person name="Peterson D.G."/>
            <person name="McGee K."/>
            <person name="Jones D.C."/>
            <person name="Wendel J.F."/>
            <person name="Stelly D.M."/>
            <person name="Grimwood J."/>
            <person name="Schmutz J."/>
        </authorList>
    </citation>
    <scope>NUCLEOTIDE SEQUENCE [LARGE SCALE GENOMIC DNA]</scope>
    <source>
        <strain evidence="3">cv. TM-1</strain>
    </source>
</reference>